<comment type="subcellular location">
    <subcellularLocation>
        <location evidence="1">Nucleus</location>
        <location evidence="1">Nucleolus</location>
    </subcellularLocation>
</comment>
<sequence>MAAEARWCYRGDPQEEQRAPLVQFTNGKLKSSENMNFTLYRNKDTSNPKKKNKRMLNAETERLSYVGNNFSTGAMKSRTPCRYFVGVLDKNSGQMEVYNAELFNMQPLISDGVADDDLSEYLTKSYREKIDMCIEAFGTNKQRRALNSRRMNEVGKEVLNKAVTKAAEDIIETKGVAALVSDAAEGDKADVSLVLPPCHEDAGRPEDVYKFEDIIPPAEYEALQAPAAAFMNVTPEEIIKMTEEKRYCSFVLDELKAMPLDEKKRDHKARCLSFWIVLNVRFPSLVYTALIHPLLFWCLRLQNQVSASMKVKITAYAIALALHINNFQTDLTVLQRDLKMRDSRILDIAKAMRLKISKSKSLSGLDEHKLGTLSLPLPVYKMPSGGRKRKAN</sequence>
<dbReference type="GO" id="GO:0005654">
    <property type="term" value="C:nucleoplasm"/>
    <property type="evidence" value="ECO:0007669"/>
    <property type="project" value="Ensembl"/>
</dbReference>
<reference evidence="6" key="2">
    <citation type="submission" date="2025-08" db="UniProtKB">
        <authorList>
            <consortium name="Ensembl"/>
        </authorList>
    </citation>
    <scope>IDENTIFICATION</scope>
</reference>
<organism evidence="6 7">
    <name type="scientific">Podarcis muralis</name>
    <name type="common">Wall lizard</name>
    <name type="synonym">Lacerta muralis</name>
    <dbReference type="NCBI Taxonomy" id="64176"/>
    <lineage>
        <taxon>Eukaryota</taxon>
        <taxon>Metazoa</taxon>
        <taxon>Chordata</taxon>
        <taxon>Craniata</taxon>
        <taxon>Vertebrata</taxon>
        <taxon>Euteleostomi</taxon>
        <taxon>Lepidosauria</taxon>
        <taxon>Squamata</taxon>
        <taxon>Bifurcata</taxon>
        <taxon>Unidentata</taxon>
        <taxon>Episquamata</taxon>
        <taxon>Laterata</taxon>
        <taxon>Lacertibaenia</taxon>
        <taxon>Lacertidae</taxon>
        <taxon>Podarcis</taxon>
    </lineage>
</organism>
<dbReference type="OMA" id="DVYPFDE"/>
<protein>
    <submittedName>
        <fullName evidence="6">RNA polymerase I subunit E</fullName>
    </submittedName>
</protein>
<dbReference type="Proteomes" id="UP000472272">
    <property type="component" value="Chromosome 17"/>
</dbReference>
<evidence type="ECO:0000313" key="6">
    <source>
        <dbReference type="Ensembl" id="ENSPMRP00000032801.1"/>
    </source>
</evidence>
<keyword evidence="3" id="KW-0240">DNA-directed RNA polymerase</keyword>
<keyword evidence="5" id="KW-0539">Nucleus</keyword>
<comment type="similarity">
    <text evidence="2">Belongs to the eukaryotic RPA49/POLR1E RNA polymerase subunit family.</text>
</comment>
<dbReference type="GO" id="GO:0005736">
    <property type="term" value="C:RNA polymerase I complex"/>
    <property type="evidence" value="ECO:0007669"/>
    <property type="project" value="Ensembl"/>
</dbReference>
<evidence type="ECO:0000256" key="1">
    <source>
        <dbReference type="ARBA" id="ARBA00004604"/>
    </source>
</evidence>
<evidence type="ECO:0000313" key="7">
    <source>
        <dbReference type="Proteomes" id="UP000472272"/>
    </source>
</evidence>
<dbReference type="GO" id="GO:0001188">
    <property type="term" value="P:RNA polymerase I preinitiation complex assembly"/>
    <property type="evidence" value="ECO:0007669"/>
    <property type="project" value="Ensembl"/>
</dbReference>
<evidence type="ECO:0000256" key="3">
    <source>
        <dbReference type="ARBA" id="ARBA00022478"/>
    </source>
</evidence>
<keyword evidence="4" id="KW-0804">Transcription</keyword>
<dbReference type="AlphaFoldDB" id="A0A670K7N9"/>
<reference evidence="6" key="3">
    <citation type="submission" date="2025-09" db="UniProtKB">
        <authorList>
            <consortium name="Ensembl"/>
        </authorList>
    </citation>
    <scope>IDENTIFICATION</scope>
</reference>
<proteinExistence type="inferred from homology"/>
<evidence type="ECO:0000256" key="5">
    <source>
        <dbReference type="ARBA" id="ARBA00023242"/>
    </source>
</evidence>
<dbReference type="PANTHER" id="PTHR14440">
    <property type="entry name" value="DNA-DIRECTED RNA POLYMERASE I SUBUNIT RPA49"/>
    <property type="match status" value="1"/>
</dbReference>
<dbReference type="GO" id="GO:0042790">
    <property type="term" value="P:nucleolar large rRNA transcription by RNA polymerase I"/>
    <property type="evidence" value="ECO:0007669"/>
    <property type="project" value="Ensembl"/>
</dbReference>
<dbReference type="InterPro" id="IPR009668">
    <property type="entry name" value="RNA_pol-assoc_fac_A49-like"/>
</dbReference>
<reference evidence="6 7" key="1">
    <citation type="journal article" date="2019" name="Proc. Natl. Acad. Sci. U.S.A.">
        <title>Regulatory changes in pterin and carotenoid genes underlie balanced color polymorphisms in the wall lizard.</title>
        <authorList>
            <person name="Andrade P."/>
            <person name="Pinho C."/>
            <person name="Perez I de Lanuza G."/>
            <person name="Afonso S."/>
            <person name="Brejcha J."/>
            <person name="Rubin C.J."/>
            <person name="Wallerman O."/>
            <person name="Pereira P."/>
            <person name="Sabatino S.J."/>
            <person name="Bellati A."/>
            <person name="Pellitteri-Rosa D."/>
            <person name="Bosakova Z."/>
            <person name="Bunikis I."/>
            <person name="Carretero M.A."/>
            <person name="Feiner N."/>
            <person name="Marsik P."/>
            <person name="Pauperio F."/>
            <person name="Salvi D."/>
            <person name="Soler L."/>
            <person name="While G.M."/>
            <person name="Uller T."/>
            <person name="Font E."/>
            <person name="Andersson L."/>
            <person name="Carneiro M."/>
        </authorList>
    </citation>
    <scope>NUCLEOTIDE SEQUENCE</scope>
</reference>
<dbReference type="GO" id="GO:0001179">
    <property type="term" value="F:RNA polymerase I general transcription initiation factor binding"/>
    <property type="evidence" value="ECO:0007669"/>
    <property type="project" value="Ensembl"/>
</dbReference>
<gene>
    <name evidence="6" type="primary">POLR1E</name>
</gene>
<name>A0A670K7N9_PODMU</name>
<dbReference type="Pfam" id="PF06870">
    <property type="entry name" value="RNA_pol_I_A49"/>
    <property type="match status" value="2"/>
</dbReference>
<evidence type="ECO:0000256" key="4">
    <source>
        <dbReference type="ARBA" id="ARBA00023163"/>
    </source>
</evidence>
<evidence type="ECO:0000256" key="2">
    <source>
        <dbReference type="ARBA" id="ARBA00009430"/>
    </source>
</evidence>
<keyword evidence="7" id="KW-1185">Reference proteome</keyword>
<dbReference type="GeneTree" id="ENSGT00390000018004"/>
<dbReference type="GO" id="GO:0001650">
    <property type="term" value="C:fibrillar center"/>
    <property type="evidence" value="ECO:0007669"/>
    <property type="project" value="Ensembl"/>
</dbReference>
<dbReference type="Ensembl" id="ENSPMRT00000034780.1">
    <property type="protein sequence ID" value="ENSPMRP00000032801.1"/>
    <property type="gene ID" value="ENSPMRG00000021257.1"/>
</dbReference>
<dbReference type="GO" id="GO:0003677">
    <property type="term" value="F:DNA binding"/>
    <property type="evidence" value="ECO:0007669"/>
    <property type="project" value="InterPro"/>
</dbReference>
<accession>A0A670K7N9</accession>